<reference evidence="4 5" key="1">
    <citation type="submission" date="2016-11" db="EMBL/GenBank/DDBJ databases">
        <title>Complete genome sequence of Sulfitobacter sp. AM1-D1, a toxic bacteria associated with marine dinoflagellate Alexandrium minutum in East China Sea.</title>
        <authorList>
            <person name="Yang Q."/>
            <person name="Zhang X."/>
            <person name="Tian X."/>
        </authorList>
    </citation>
    <scope>NUCLEOTIDE SEQUENCE [LARGE SCALE GENOMIC DNA]</scope>
    <source>
        <strain evidence="4 5">AM1-D1</strain>
    </source>
</reference>
<dbReference type="InterPro" id="IPR045584">
    <property type="entry name" value="Pilin-like"/>
</dbReference>
<evidence type="ECO:0000313" key="5">
    <source>
        <dbReference type="Proteomes" id="UP000181897"/>
    </source>
</evidence>
<dbReference type="Pfam" id="PF03934">
    <property type="entry name" value="T2SSK"/>
    <property type="match status" value="1"/>
</dbReference>
<dbReference type="STRING" id="1917485.BOO69_00195"/>
<evidence type="ECO:0000256" key="2">
    <source>
        <dbReference type="SAM" id="Phobius"/>
    </source>
</evidence>
<protein>
    <recommendedName>
        <fullName evidence="1">Type II secretion system protein K</fullName>
    </recommendedName>
</protein>
<dbReference type="GO" id="GO:0009306">
    <property type="term" value="P:protein secretion"/>
    <property type="evidence" value="ECO:0007669"/>
    <property type="project" value="InterPro"/>
</dbReference>
<dbReference type="PIRSF" id="PIRSF002786">
    <property type="entry name" value="XcpX"/>
    <property type="match status" value="1"/>
</dbReference>
<dbReference type="SUPFAM" id="SSF54523">
    <property type="entry name" value="Pili subunits"/>
    <property type="match status" value="1"/>
</dbReference>
<dbReference type="GO" id="GO:0005886">
    <property type="term" value="C:plasma membrane"/>
    <property type="evidence" value="ECO:0007669"/>
    <property type="project" value="UniProtKB-SubCell"/>
</dbReference>
<keyword evidence="1" id="KW-0997">Cell inner membrane</keyword>
<feature type="transmembrane region" description="Helical" evidence="2">
    <location>
        <begin position="6"/>
        <end position="28"/>
    </location>
</feature>
<keyword evidence="1" id="KW-0813">Transport</keyword>
<feature type="domain" description="T2SS protein K second SAM-like" evidence="3">
    <location>
        <begin position="177"/>
        <end position="221"/>
    </location>
</feature>
<dbReference type="RefSeq" id="WP_071969216.1">
    <property type="nucleotide sequence ID" value="NZ_CP018076.1"/>
</dbReference>
<gene>
    <name evidence="4" type="ORF">BOO69_00195</name>
</gene>
<dbReference type="Proteomes" id="UP000181897">
    <property type="component" value="Chromosome"/>
</dbReference>
<keyword evidence="2" id="KW-1133">Transmembrane helix</keyword>
<comment type="subcellular location">
    <subcellularLocation>
        <location evidence="1">Cell inner membrane</location>
    </subcellularLocation>
</comment>
<organism evidence="4 5">
    <name type="scientific">Sulfitobacter alexandrii</name>
    <dbReference type="NCBI Taxonomy" id="1917485"/>
    <lineage>
        <taxon>Bacteria</taxon>
        <taxon>Pseudomonadati</taxon>
        <taxon>Pseudomonadota</taxon>
        <taxon>Alphaproteobacteria</taxon>
        <taxon>Rhodobacterales</taxon>
        <taxon>Roseobacteraceae</taxon>
        <taxon>Sulfitobacter</taxon>
    </lineage>
</organism>
<keyword evidence="1 2" id="KW-0472">Membrane</keyword>
<accession>A0A1J0WCG0</accession>
<evidence type="ECO:0000259" key="3">
    <source>
        <dbReference type="Pfam" id="PF03934"/>
    </source>
</evidence>
<dbReference type="InterPro" id="IPR049179">
    <property type="entry name" value="T2SSK_SAM-like_2nd"/>
</dbReference>
<dbReference type="Gene3D" id="3.30.1300.30">
    <property type="entry name" value="GSPII I/J protein-like"/>
    <property type="match status" value="1"/>
</dbReference>
<keyword evidence="5" id="KW-1185">Reference proteome</keyword>
<dbReference type="PANTHER" id="PTHR38831">
    <property type="entry name" value="TYPE II SECRETION SYSTEM PROTEIN K"/>
    <property type="match status" value="1"/>
</dbReference>
<keyword evidence="2" id="KW-0812">Transmembrane</keyword>
<evidence type="ECO:0000256" key="1">
    <source>
        <dbReference type="PIRNR" id="PIRNR002786"/>
    </source>
</evidence>
<dbReference type="EMBL" id="CP018076">
    <property type="protein sequence ID" value="APE42003.1"/>
    <property type="molecule type" value="Genomic_DNA"/>
</dbReference>
<evidence type="ECO:0000313" key="4">
    <source>
        <dbReference type="EMBL" id="APE42003.1"/>
    </source>
</evidence>
<dbReference type="PANTHER" id="PTHR38831:SF1">
    <property type="entry name" value="TYPE II SECRETION SYSTEM PROTEIN K-RELATED"/>
    <property type="match status" value="1"/>
</dbReference>
<dbReference type="AlphaFoldDB" id="A0A1J0WCG0"/>
<sequence length="287" mass="30599">MTDDRGVILVNVLVALALGATLVVLMFTSQETLLDRTRRAANAAQAEALALGAETSVVTALRRDKNEAPETDHYAEAWAQATQEQVAISTGLFSVEIEDAQSRFNINLLAEPGVAPQLVLRRLVAVLELPDETAETIISHVAANGPRDALDQITALPREVRQALAPHVAFLREGGTVNVNTAGEPVLAAVTGSVTTARQLLKKRNDKGFLTKEDILDAGVIALTNAGFTSDTYDATIRAEVDGTGVILRSRIQRIERAGRKVALVIARRFGAEARGTGGSLPQPEPL</sequence>
<keyword evidence="1" id="KW-1003">Cell membrane</keyword>
<dbReference type="OrthoDB" id="7860673at2"/>
<name>A0A1J0WCG0_9RHOB</name>
<comment type="similarity">
    <text evidence="1">Belongs to the GSP K family.</text>
</comment>
<dbReference type="KEGG" id="suam:BOO69_00195"/>
<dbReference type="InterPro" id="IPR005628">
    <property type="entry name" value="GspK"/>
</dbReference>
<proteinExistence type="inferred from homology"/>